<keyword evidence="2" id="KW-1185">Reference proteome</keyword>
<gene>
    <name evidence="1" type="ORF">ODALV1_LOCUS30452</name>
</gene>
<evidence type="ECO:0000313" key="2">
    <source>
        <dbReference type="Proteomes" id="UP001642540"/>
    </source>
</evidence>
<reference evidence="1 2" key="1">
    <citation type="submission" date="2024-08" db="EMBL/GenBank/DDBJ databases">
        <authorList>
            <person name="Cucini C."/>
            <person name="Frati F."/>
        </authorList>
    </citation>
    <scope>NUCLEOTIDE SEQUENCE [LARGE SCALE GENOMIC DNA]</scope>
</reference>
<accession>A0ABP1S7P7</accession>
<dbReference type="EMBL" id="CAXLJM020000164">
    <property type="protein sequence ID" value="CAL8145318.1"/>
    <property type="molecule type" value="Genomic_DNA"/>
</dbReference>
<sequence length="184" mass="20520">MNVLNLGDYIEAVTGLTAACANVSQTENIKKKMISDFSTCLSKLSGDKPTEVFGKLVSNICNSQFKYILCWEHLNEGILKECGKDKEPLVPALYVGTVFAICGSDHGVKRISEFENPSNSREVAKSCPNFNVEVFQNFQEHCVNLLAEMESPTFCIRRKAILKCMDQLFSMVCTVPLPSFLNVY</sequence>
<organism evidence="1 2">
    <name type="scientific">Orchesella dallaii</name>
    <dbReference type="NCBI Taxonomy" id="48710"/>
    <lineage>
        <taxon>Eukaryota</taxon>
        <taxon>Metazoa</taxon>
        <taxon>Ecdysozoa</taxon>
        <taxon>Arthropoda</taxon>
        <taxon>Hexapoda</taxon>
        <taxon>Collembola</taxon>
        <taxon>Entomobryomorpha</taxon>
        <taxon>Entomobryoidea</taxon>
        <taxon>Orchesellidae</taxon>
        <taxon>Orchesellinae</taxon>
        <taxon>Orchesella</taxon>
    </lineage>
</organism>
<comment type="caution">
    <text evidence="1">The sequence shown here is derived from an EMBL/GenBank/DDBJ whole genome shotgun (WGS) entry which is preliminary data.</text>
</comment>
<evidence type="ECO:0000313" key="1">
    <source>
        <dbReference type="EMBL" id="CAL8145318.1"/>
    </source>
</evidence>
<name>A0ABP1S7P7_9HEXA</name>
<dbReference type="Proteomes" id="UP001642540">
    <property type="component" value="Unassembled WGS sequence"/>
</dbReference>
<protein>
    <submittedName>
        <fullName evidence="1">Uncharacterized protein</fullName>
    </submittedName>
</protein>
<proteinExistence type="predicted"/>